<dbReference type="GO" id="GO:0031573">
    <property type="term" value="P:mitotic intra-S DNA damage checkpoint signaling"/>
    <property type="evidence" value="ECO:0007669"/>
    <property type="project" value="TreeGrafter"/>
</dbReference>
<dbReference type="EMBL" id="KV423999">
    <property type="protein sequence ID" value="KZT55186.1"/>
    <property type="molecule type" value="Genomic_DNA"/>
</dbReference>
<dbReference type="GO" id="GO:0071479">
    <property type="term" value="P:cellular response to ionizing radiation"/>
    <property type="evidence" value="ECO:0007669"/>
    <property type="project" value="TreeGrafter"/>
</dbReference>
<reference evidence="2 3" key="1">
    <citation type="journal article" date="2016" name="Mol. Biol. Evol.">
        <title>Comparative Genomics of Early-Diverging Mushroom-Forming Fungi Provides Insights into the Origins of Lignocellulose Decay Capabilities.</title>
        <authorList>
            <person name="Nagy L.G."/>
            <person name="Riley R."/>
            <person name="Tritt A."/>
            <person name="Adam C."/>
            <person name="Daum C."/>
            <person name="Floudas D."/>
            <person name="Sun H."/>
            <person name="Yadav J.S."/>
            <person name="Pangilinan J."/>
            <person name="Larsson K.H."/>
            <person name="Matsuura K."/>
            <person name="Barry K."/>
            <person name="Labutti K."/>
            <person name="Kuo R."/>
            <person name="Ohm R.A."/>
            <person name="Bhattacharya S.S."/>
            <person name="Shirouzu T."/>
            <person name="Yoshinaga Y."/>
            <person name="Martin F.M."/>
            <person name="Grigoriev I.V."/>
            <person name="Hibbett D.S."/>
        </authorList>
    </citation>
    <scope>NUCLEOTIDE SEQUENCE [LARGE SCALE GENOMIC DNA]</scope>
    <source>
        <strain evidence="2 3">HHB12733</strain>
    </source>
</reference>
<sequence length="656" mass="73123">MQTLMKLELTLRALESTSNACTIYATNTSKSAFAKLVFDPVFFKDYQAYLSDDACKRHCRDEPTVDYNKQTHLRVNTKLLLSYLNHRNHRLQDIQAVLLELQVPGDPSDSSSHQGDSSSQSSEQYCDSEEESWESHLVLRFRLRHKVEKVHRIKLQDTEELFEPRHDPNAKPQHVIMGARELAHIMERIRVAIPKVDGSIAFQFERETMRVYASLEYGQTATEINIPASDLLTYEFTDSTISLSLHIREFAALVELAKRIDGRMKFAVTTAAQPLVIEVCPVTKEGEPIWSMQAWIATAEREPETTTVKRKRREIAVDGPSAVTDQPAEERHKRRRPNPNEAAHDIAQAMSQLRDTPLQPVHNTNDAHYSPPQARPFSLQSNRPVPSPARPVNPFKTGMKESPQPTMPTGNGDHLSSPTKHGSSSPQLISQPRPVRASRAHTPLTRRPLKDTSNCASPPTQDSPSQVDEHSTPMEQPRSAASRNTSIYTNSLPNIVSNEANVPISLGRPNTNSTTHSLSLTSLTEDRIPSVNQSSPLTPLTQDRTTNSASDMKNVNHSAAHTDSLSSSYLTHTSTDPAAMLALLNEEDAVENDVFPASFAHTQMAANNAPANLRYDILNEVMLARLIAEEPEFPPTQPALYASLSPVDYEIGREPQ</sequence>
<dbReference type="Pfam" id="PF04139">
    <property type="entry name" value="Rad9"/>
    <property type="match status" value="1"/>
</dbReference>
<dbReference type="Gene3D" id="3.70.10.10">
    <property type="match status" value="1"/>
</dbReference>
<feature type="compositionally biased region" description="Polar residues" evidence="1">
    <location>
        <begin position="530"/>
        <end position="551"/>
    </location>
</feature>
<feature type="region of interest" description="Disordered" evidence="1">
    <location>
        <begin position="357"/>
        <end position="492"/>
    </location>
</feature>
<name>A0A165EN05_9BASI</name>
<accession>A0A165EN05</accession>
<evidence type="ECO:0000313" key="2">
    <source>
        <dbReference type="EMBL" id="KZT55186.1"/>
    </source>
</evidence>
<evidence type="ECO:0000313" key="3">
    <source>
        <dbReference type="Proteomes" id="UP000076842"/>
    </source>
</evidence>
<feature type="compositionally biased region" description="Polar residues" evidence="1">
    <location>
        <begin position="403"/>
        <end position="430"/>
    </location>
</feature>
<organism evidence="2 3">
    <name type="scientific">Calocera cornea HHB12733</name>
    <dbReference type="NCBI Taxonomy" id="1353952"/>
    <lineage>
        <taxon>Eukaryota</taxon>
        <taxon>Fungi</taxon>
        <taxon>Dikarya</taxon>
        <taxon>Basidiomycota</taxon>
        <taxon>Agaricomycotina</taxon>
        <taxon>Dacrymycetes</taxon>
        <taxon>Dacrymycetales</taxon>
        <taxon>Dacrymycetaceae</taxon>
        <taxon>Calocera</taxon>
    </lineage>
</organism>
<dbReference type="STRING" id="1353952.A0A165EN05"/>
<dbReference type="AlphaFoldDB" id="A0A165EN05"/>
<feature type="compositionally biased region" description="Polar residues" evidence="1">
    <location>
        <begin position="451"/>
        <end position="466"/>
    </location>
</feature>
<evidence type="ECO:0000256" key="1">
    <source>
        <dbReference type="SAM" id="MobiDB-lite"/>
    </source>
</evidence>
<feature type="compositionally biased region" description="Low complexity" evidence="1">
    <location>
        <begin position="513"/>
        <end position="523"/>
    </location>
</feature>
<dbReference type="PANTHER" id="PTHR15237:SF0">
    <property type="entry name" value="CELL CYCLE CHECKPOINT CONTROL PROTEIN"/>
    <property type="match status" value="1"/>
</dbReference>
<keyword evidence="3" id="KW-1185">Reference proteome</keyword>
<dbReference type="GO" id="GO:0030896">
    <property type="term" value="C:checkpoint clamp complex"/>
    <property type="evidence" value="ECO:0007669"/>
    <property type="project" value="InterPro"/>
</dbReference>
<feature type="region of interest" description="Disordered" evidence="1">
    <location>
        <begin position="301"/>
        <end position="341"/>
    </location>
</feature>
<dbReference type="GO" id="GO:0000076">
    <property type="term" value="P:DNA replication checkpoint signaling"/>
    <property type="evidence" value="ECO:0007669"/>
    <property type="project" value="TreeGrafter"/>
</dbReference>
<dbReference type="Proteomes" id="UP000076842">
    <property type="component" value="Unassembled WGS sequence"/>
</dbReference>
<protein>
    <recommendedName>
        <fullName evidence="4">Rad9-domain-containing protein</fullName>
    </recommendedName>
</protein>
<dbReference type="InterPro" id="IPR007268">
    <property type="entry name" value="Rad9/Ddc1"/>
</dbReference>
<dbReference type="GO" id="GO:0006281">
    <property type="term" value="P:DNA repair"/>
    <property type="evidence" value="ECO:0007669"/>
    <property type="project" value="TreeGrafter"/>
</dbReference>
<feature type="compositionally biased region" description="Polar residues" evidence="1">
    <location>
        <begin position="479"/>
        <end position="492"/>
    </location>
</feature>
<feature type="compositionally biased region" description="Low complexity" evidence="1">
    <location>
        <begin position="108"/>
        <end position="125"/>
    </location>
</feature>
<dbReference type="InParanoid" id="A0A165EN05"/>
<evidence type="ECO:0008006" key="4">
    <source>
        <dbReference type="Google" id="ProtNLM"/>
    </source>
</evidence>
<gene>
    <name evidence="2" type="ORF">CALCODRAFT_546487</name>
</gene>
<dbReference type="OrthoDB" id="60092at2759"/>
<proteinExistence type="predicted"/>
<dbReference type="PANTHER" id="PTHR15237">
    <property type="entry name" value="DNA REPAIR PROTEIN RAD9"/>
    <property type="match status" value="1"/>
</dbReference>
<feature type="region of interest" description="Disordered" evidence="1">
    <location>
        <begin position="105"/>
        <end position="126"/>
    </location>
</feature>
<feature type="region of interest" description="Disordered" evidence="1">
    <location>
        <begin position="506"/>
        <end position="551"/>
    </location>
</feature>